<evidence type="ECO:0000256" key="1">
    <source>
        <dbReference type="SAM" id="MobiDB-lite"/>
    </source>
</evidence>
<dbReference type="Gene3D" id="3.90.550.10">
    <property type="entry name" value="Spore Coat Polysaccharide Biosynthesis Protein SpsA, Chain A"/>
    <property type="match status" value="1"/>
</dbReference>
<sequence length="605" mass="65344">MASDRIDLLGLGVAASQGAEILGDRVRCARPWSRMDLEPVRLAPGWWRLSLERDEGGDLTLDLWGEETGDWASLTLRPGQSRIFRTAGGAQSVRLWLQEGAGERRLPGLRLERLGPAARLGLFAARVLRLIASGDPKRIARALGAARRRDQPLALRPVGQTAGGPDGSISSPEAPDFSFRVDVVGDEAEGRARTLASLERQTLKAWSLGAAPADAAVRVAAGDVLRPDALAALAAELQQRPEVIALYADEIIDGVETAKPEWDVDLAQQVAYSGRLTAFRGPAPADGHRALLKLDRQGQGAAIGRLALPLLSRSGSPPEPLDLRPPAPTALPPVSVIIPTRDRPELLRVVLEGVLDRTDYPDLELIIVDNGTQDVEALRLMDARRDDPRVRILRDDGPFNFSRLNNRAVAMASGEVLALVNNDIEVVDGGWLKTLVGEALRPDVGAVGPLLLFPDRTIQHAGVALGVGGVAGHPWRGLPESAVAGHAHLAYVQRRSAVTAACLVVRKAAYLAVGGMDEARYPVTLNDVDLCLKLDAAGLKAIYTPHARLIHHESQSRPSDRAPEQRRRTLAEQTAFRAAWGDRIADDPWYSPRLTRQDETGRPRG</sequence>
<dbReference type="PANTHER" id="PTHR43179:SF7">
    <property type="entry name" value="RHAMNOSYLTRANSFERASE WBBL"/>
    <property type="match status" value="1"/>
</dbReference>
<feature type="domain" description="Glycosyltransferase 2-like" evidence="2">
    <location>
        <begin position="335"/>
        <end position="448"/>
    </location>
</feature>
<dbReference type="SUPFAM" id="SSF53448">
    <property type="entry name" value="Nucleotide-diphospho-sugar transferases"/>
    <property type="match status" value="1"/>
</dbReference>
<feature type="compositionally biased region" description="Basic and acidic residues" evidence="1">
    <location>
        <begin position="550"/>
        <end position="570"/>
    </location>
</feature>
<evidence type="ECO:0000313" key="3">
    <source>
        <dbReference type="EMBL" id="MDO1559021.1"/>
    </source>
</evidence>
<evidence type="ECO:0000259" key="2">
    <source>
        <dbReference type="Pfam" id="PF00535"/>
    </source>
</evidence>
<dbReference type="RefSeq" id="WP_302109450.1">
    <property type="nucleotide sequence ID" value="NZ_JAUKTR010000002.1"/>
</dbReference>
<feature type="compositionally biased region" description="Basic and acidic residues" evidence="1">
    <location>
        <begin position="595"/>
        <end position="605"/>
    </location>
</feature>
<feature type="region of interest" description="Disordered" evidence="1">
    <location>
        <begin position="550"/>
        <end position="571"/>
    </location>
</feature>
<dbReference type="Pfam" id="PF00535">
    <property type="entry name" value="Glycos_transf_2"/>
    <property type="match status" value="1"/>
</dbReference>
<proteinExistence type="predicted"/>
<dbReference type="InterPro" id="IPR001173">
    <property type="entry name" value="Glyco_trans_2-like"/>
</dbReference>
<dbReference type="InterPro" id="IPR029044">
    <property type="entry name" value="Nucleotide-diphossugar_trans"/>
</dbReference>
<keyword evidence="4" id="KW-1185">Reference proteome</keyword>
<dbReference type="EMBL" id="JAUKTR010000002">
    <property type="protein sequence ID" value="MDO1559021.1"/>
    <property type="molecule type" value="Genomic_DNA"/>
</dbReference>
<gene>
    <name evidence="3" type="ORF">Q0812_06215</name>
</gene>
<reference evidence="3" key="1">
    <citation type="submission" date="2023-07" db="EMBL/GenBank/DDBJ databases">
        <title>Brevundimonas soil sp. nov., isolated from the soil of chemical plant.</title>
        <authorList>
            <person name="Wu N."/>
        </authorList>
    </citation>
    <scope>NUCLEOTIDE SEQUENCE</scope>
    <source>
        <strain evidence="3">XZ-24</strain>
    </source>
</reference>
<comment type="caution">
    <text evidence="3">The sequence shown here is derived from an EMBL/GenBank/DDBJ whole genome shotgun (WGS) entry which is preliminary data.</text>
</comment>
<keyword evidence="3" id="KW-0808">Transferase</keyword>
<keyword evidence="3" id="KW-0328">Glycosyltransferase</keyword>
<dbReference type="EC" id="2.4.-.-" evidence="3"/>
<dbReference type="GO" id="GO:0016757">
    <property type="term" value="F:glycosyltransferase activity"/>
    <property type="evidence" value="ECO:0007669"/>
    <property type="project" value="UniProtKB-KW"/>
</dbReference>
<accession>A0ABT8SKW9</accession>
<dbReference type="CDD" id="cd04186">
    <property type="entry name" value="GT_2_like_c"/>
    <property type="match status" value="1"/>
</dbReference>
<dbReference type="Proteomes" id="UP001169063">
    <property type="component" value="Unassembled WGS sequence"/>
</dbReference>
<organism evidence="3 4">
    <name type="scientific">Peiella sedimenti</name>
    <dbReference type="NCBI Taxonomy" id="3061083"/>
    <lineage>
        <taxon>Bacteria</taxon>
        <taxon>Pseudomonadati</taxon>
        <taxon>Pseudomonadota</taxon>
        <taxon>Alphaproteobacteria</taxon>
        <taxon>Caulobacterales</taxon>
        <taxon>Caulobacteraceae</taxon>
        <taxon>Peiella</taxon>
    </lineage>
</organism>
<evidence type="ECO:0000313" key="4">
    <source>
        <dbReference type="Proteomes" id="UP001169063"/>
    </source>
</evidence>
<name>A0ABT8SKW9_9CAUL</name>
<feature type="region of interest" description="Disordered" evidence="1">
    <location>
        <begin position="586"/>
        <end position="605"/>
    </location>
</feature>
<dbReference type="PANTHER" id="PTHR43179">
    <property type="entry name" value="RHAMNOSYLTRANSFERASE WBBL"/>
    <property type="match status" value="1"/>
</dbReference>
<protein>
    <submittedName>
        <fullName evidence="3">Glycosyltransferase family 2 protein</fullName>
        <ecNumber evidence="3">2.4.-.-</ecNumber>
    </submittedName>
</protein>